<dbReference type="RefSeq" id="WP_285231464.1">
    <property type="nucleotide sequence ID" value="NZ_CP116346.1"/>
</dbReference>
<evidence type="ECO:0000256" key="1">
    <source>
        <dbReference type="ARBA" id="ARBA00004418"/>
    </source>
</evidence>
<keyword evidence="3" id="KW-0574">Periplasm</keyword>
<dbReference type="InterPro" id="IPR000923">
    <property type="entry name" value="BlueCu_1"/>
</dbReference>
<evidence type="ECO:0000256" key="4">
    <source>
        <dbReference type="ARBA" id="ARBA00023008"/>
    </source>
</evidence>
<dbReference type="PROSITE" id="PS00079">
    <property type="entry name" value="MULTICOPPER_OXIDASE1"/>
    <property type="match status" value="1"/>
</dbReference>
<keyword evidence="4" id="KW-0186">Copper</keyword>
<keyword evidence="2" id="KW-0479">Metal-binding</keyword>
<evidence type="ECO:0000259" key="6">
    <source>
        <dbReference type="Pfam" id="PF00127"/>
    </source>
</evidence>
<name>A0AA95NGF8_9BURK</name>
<dbReference type="AlphaFoldDB" id="A0AA95NGF8"/>
<dbReference type="Gene3D" id="2.60.40.420">
    <property type="entry name" value="Cupredoxins - blue copper proteins"/>
    <property type="match status" value="1"/>
</dbReference>
<dbReference type="InterPro" id="IPR050845">
    <property type="entry name" value="Cu-binding_ET"/>
</dbReference>
<dbReference type="PANTHER" id="PTHR38439:SF3">
    <property type="entry name" value="COPPER-RESISTANT CUPROPROTEIN COPI"/>
    <property type="match status" value="1"/>
</dbReference>
<comment type="subcellular location">
    <subcellularLocation>
        <location evidence="1">Periplasm</location>
    </subcellularLocation>
</comment>
<protein>
    <submittedName>
        <fullName evidence="7">Cupredoxin family protein</fullName>
    </submittedName>
</protein>
<evidence type="ECO:0000313" key="7">
    <source>
        <dbReference type="EMBL" id="WIT10396.1"/>
    </source>
</evidence>
<dbReference type="CDD" id="cd04211">
    <property type="entry name" value="Cupredoxin_like_2"/>
    <property type="match status" value="1"/>
</dbReference>
<evidence type="ECO:0000256" key="5">
    <source>
        <dbReference type="SAM" id="SignalP"/>
    </source>
</evidence>
<dbReference type="EMBL" id="CP116346">
    <property type="protein sequence ID" value="WIT10396.1"/>
    <property type="molecule type" value="Genomic_DNA"/>
</dbReference>
<keyword evidence="5" id="KW-0732">Signal</keyword>
<dbReference type="PANTHER" id="PTHR38439">
    <property type="entry name" value="AURACYANIN-B"/>
    <property type="match status" value="1"/>
</dbReference>
<accession>A0AA95NGF8</accession>
<organism evidence="7 8">
    <name type="scientific">Paucibacter sediminis</name>
    <dbReference type="NCBI Taxonomy" id="3019553"/>
    <lineage>
        <taxon>Bacteria</taxon>
        <taxon>Pseudomonadati</taxon>
        <taxon>Pseudomonadota</taxon>
        <taxon>Betaproteobacteria</taxon>
        <taxon>Burkholderiales</taxon>
        <taxon>Sphaerotilaceae</taxon>
        <taxon>Roseateles</taxon>
    </lineage>
</organism>
<sequence length="165" mass="18388">MGIENRRWLLAALLSLGALGSAQAHGGEKHAGPLRKEQKAWGIAAEPRAAGRTVRFVMSDDMRFTPDRLEVRRGETLRIVVKNEGAMLHEFVLGTKAELDEHAALMLKFPNMEHDEPYMAHVPAGQQAQIVWTFNRAGEFDFACLIAGHYQAGMVGKIIVKEKQR</sequence>
<evidence type="ECO:0000256" key="2">
    <source>
        <dbReference type="ARBA" id="ARBA00022723"/>
    </source>
</evidence>
<evidence type="ECO:0000256" key="3">
    <source>
        <dbReference type="ARBA" id="ARBA00022764"/>
    </source>
</evidence>
<reference evidence="7" key="1">
    <citation type="submission" date="2023-01" db="EMBL/GenBank/DDBJ databases">
        <title>Whole genome sequence of Paucibacter sp. S2-9 isolated from pond sediment.</title>
        <authorList>
            <person name="Jung J.Y."/>
        </authorList>
    </citation>
    <scope>NUCLEOTIDE SEQUENCE</scope>
    <source>
        <strain evidence="7">S2-9</strain>
    </source>
</reference>
<dbReference type="KEGG" id="pais:PFX98_15930"/>
<feature type="chain" id="PRO_5041637321" evidence="5">
    <location>
        <begin position="25"/>
        <end position="165"/>
    </location>
</feature>
<dbReference type="GO" id="GO:0005507">
    <property type="term" value="F:copper ion binding"/>
    <property type="evidence" value="ECO:0007669"/>
    <property type="project" value="InterPro"/>
</dbReference>
<dbReference type="GO" id="GO:0042597">
    <property type="term" value="C:periplasmic space"/>
    <property type="evidence" value="ECO:0007669"/>
    <property type="project" value="UniProtKB-SubCell"/>
</dbReference>
<evidence type="ECO:0000313" key="8">
    <source>
        <dbReference type="Proteomes" id="UP001177769"/>
    </source>
</evidence>
<dbReference type="Proteomes" id="UP001177769">
    <property type="component" value="Chromosome"/>
</dbReference>
<feature type="domain" description="Blue (type 1) copper" evidence="6">
    <location>
        <begin position="58"/>
        <end position="161"/>
    </location>
</feature>
<dbReference type="InterPro" id="IPR033138">
    <property type="entry name" value="Cu_oxidase_CS"/>
</dbReference>
<dbReference type="InterPro" id="IPR008972">
    <property type="entry name" value="Cupredoxin"/>
</dbReference>
<dbReference type="SUPFAM" id="SSF49503">
    <property type="entry name" value="Cupredoxins"/>
    <property type="match status" value="1"/>
</dbReference>
<gene>
    <name evidence="7" type="ORF">PFX98_15930</name>
</gene>
<keyword evidence="8" id="KW-1185">Reference proteome</keyword>
<dbReference type="GO" id="GO:0009055">
    <property type="term" value="F:electron transfer activity"/>
    <property type="evidence" value="ECO:0007669"/>
    <property type="project" value="InterPro"/>
</dbReference>
<feature type="signal peptide" evidence="5">
    <location>
        <begin position="1"/>
        <end position="24"/>
    </location>
</feature>
<proteinExistence type="predicted"/>
<dbReference type="Pfam" id="PF00127">
    <property type="entry name" value="Copper-bind"/>
    <property type="match status" value="1"/>
</dbReference>